<dbReference type="GO" id="GO:0005524">
    <property type="term" value="F:ATP binding"/>
    <property type="evidence" value="ECO:0007669"/>
    <property type="project" value="UniProtKB-KW"/>
</dbReference>
<feature type="region of interest" description="Disordered" evidence="7">
    <location>
        <begin position="135"/>
        <end position="169"/>
    </location>
</feature>
<dbReference type="NCBIfam" id="TIGR02397">
    <property type="entry name" value="dnaX_nterm"/>
    <property type="match status" value="1"/>
</dbReference>
<dbReference type="AlphaFoldDB" id="A0ABD3U2U4"/>
<dbReference type="SMART" id="SM00382">
    <property type="entry name" value="AAA"/>
    <property type="match status" value="1"/>
</dbReference>
<evidence type="ECO:0000256" key="2">
    <source>
        <dbReference type="ARBA" id="ARBA00022723"/>
    </source>
</evidence>
<keyword evidence="6" id="KW-0175">Coiled coil</keyword>
<evidence type="ECO:0000256" key="3">
    <source>
        <dbReference type="ARBA" id="ARBA00022741"/>
    </source>
</evidence>
<reference evidence="9 10" key="1">
    <citation type="submission" date="2024-12" db="EMBL/GenBank/DDBJ databases">
        <title>The unique morphological basis and parallel evolutionary history of personate flowers in Penstemon.</title>
        <authorList>
            <person name="Depatie T.H."/>
            <person name="Wessinger C.A."/>
        </authorList>
    </citation>
    <scope>NUCLEOTIDE SEQUENCE [LARGE SCALE GENOMIC DNA]</scope>
    <source>
        <strain evidence="9">WTNN_2</strain>
        <tissue evidence="9">Leaf</tissue>
    </source>
</reference>
<dbReference type="CDD" id="cd18137">
    <property type="entry name" value="HLD_clamp_pol_III_gamma_tau"/>
    <property type="match status" value="1"/>
</dbReference>
<gene>
    <name evidence="9" type="ORF">ACJIZ3_001023</name>
</gene>
<dbReference type="InterPro" id="IPR027417">
    <property type="entry name" value="P-loop_NTPase"/>
</dbReference>
<keyword evidence="2" id="KW-0479">Metal-binding</keyword>
<comment type="caution">
    <text evidence="9">The sequence shown here is derived from an EMBL/GenBank/DDBJ whole genome shotgun (WGS) entry which is preliminary data.</text>
</comment>
<keyword evidence="10" id="KW-1185">Reference proteome</keyword>
<dbReference type="InterPro" id="IPR054506">
    <property type="entry name" value="DnaA_N-like_STI"/>
</dbReference>
<feature type="region of interest" description="Disordered" evidence="7">
    <location>
        <begin position="388"/>
        <end position="431"/>
    </location>
</feature>
<dbReference type="InterPro" id="IPR012763">
    <property type="entry name" value="DNA_pol_III_sug/sutau_N"/>
</dbReference>
<feature type="compositionally biased region" description="Polar residues" evidence="7">
    <location>
        <begin position="987"/>
        <end position="1005"/>
    </location>
</feature>
<keyword evidence="4" id="KW-0862">Zinc</keyword>
<proteinExistence type="inferred from homology"/>
<dbReference type="Gene3D" id="1.10.8.60">
    <property type="match status" value="1"/>
</dbReference>
<keyword evidence="3" id="KW-0547">Nucleotide-binding</keyword>
<name>A0ABD3U2U4_9LAMI</name>
<dbReference type="InterPro" id="IPR045085">
    <property type="entry name" value="HLD_clamp_pol_III_gamma_tau"/>
</dbReference>
<dbReference type="Pfam" id="PF13177">
    <property type="entry name" value="DNA_pol3_delta2"/>
    <property type="match status" value="1"/>
</dbReference>
<evidence type="ECO:0000256" key="1">
    <source>
        <dbReference type="ARBA" id="ARBA00006360"/>
    </source>
</evidence>
<dbReference type="InterPro" id="IPR050238">
    <property type="entry name" value="DNA_Rep/Repair_Clamp_Loader"/>
</dbReference>
<sequence>MSGGGGGGGIVAAGAGGIDPSNLHLKKEITQIRKAARVLRDPGTSSTWRSPTPINSARSITKHHYVHHHKNVKNDGNAIASSSAEQFLQLPLQVESNSNIKYINGNAANDKGNVNMKEKEKKVFLYNWRSQKSESESRDIGEEECSMTQDKSVDADSLSDARNGGRNIPKIDNYSSDGYASAIFNCKDANFTPSIRRSKKKPRRSNYSSASLKKQMVLSTLPKRVVHGSPRLDLRRDDLVSLVDQSDDTEIYCNSEDLRRASGLSPLLARFKNKRWSKSPRNLLRSYRKEYDSVSRSTPALSTSSYNKYGVRNLRNPSTVESWDASTSLNESDDEVYDQSGLPGQGCGIPCYWSKRSTPKSSLKYGSCSPSLSETLRRKGSGILCGSQTMYRKRRPNSSRTAAQSRVPLLTNNGGGRGGSSSVGSGNSGDELSTNFGELDLEALSRLDGKRWSTSCRSQDSSPENVRSSLSHKYRSMFFEELIGQNRVVQSLTTAVSKGRIAPVYLFQGPRGSGKTSTARIFGAALNCLATEESKPCGVCRVCADFVSGKTRYLIEVDGSNKKGISKIKNLLKNLSVVSPSVPQEYKVFVIEECHLLPTKTWLTFLRLLEKSLPRVVFILITTDIDNVPYTILSRCQKQLFKKISNGDIVTRLRKIVSDENFDVELDALELIATNADGSLRDAETMLDQLSLFGKRITVALVKELIGVVSDEKVLELLELAMSSNATETVIRARELMASGVDPTVLMSQMATLIVDIIAGTYPSADDAKHNYYFFSGRSLSERELDRLKHALALLSEAEKHLRVSSERSTWFTATLLQLGSVPSPNRTHSGSSHRQSYRATEEDNTSITREATMMKQRIDAQFGAEKSGSPETSMIAAHRNSTSKINSIEATSIDSSPNQSHSKMLHNIWLQCIEKCHSKTLRQLLQFHGKLLSISEMQGGFVAHIAFTDGNIKTRAEGFLSSITNSFEIVLRRNVEVKIIQPPDQNPTDKNTAMNQENKSSPSIISHDLGQESLRVSKGSFDVSEDHQTEHENKSNIPVQRIEAIIREQRLETAWLQAMEKGTPGGSMSRLKPERNQVLPQDGVYNNNNNYTNELESMNSVEDDLNHEMKALRINDGIAPQTDEIIRRNDHCPISPMHNNSKFTSNLSKENIGYESGSGGGCCSSMFCWNKTKQQRKGKVKQGAHIRARKRGGLSLFGDSSKAKKTETRYSR</sequence>
<protein>
    <recommendedName>
        <fullName evidence="8">AAA+ ATPase domain-containing protein</fullName>
    </recommendedName>
</protein>
<dbReference type="Proteomes" id="UP001634393">
    <property type="component" value="Unassembled WGS sequence"/>
</dbReference>
<feature type="compositionally biased region" description="Basic residues" evidence="7">
    <location>
        <begin position="1179"/>
        <end position="1193"/>
    </location>
</feature>
<dbReference type="InterPro" id="IPR022754">
    <property type="entry name" value="DNA_pol_III_gamma-3"/>
</dbReference>
<dbReference type="PANTHER" id="PTHR11669">
    <property type="entry name" value="REPLICATION FACTOR C / DNA POLYMERASE III GAMMA-TAU SUBUNIT"/>
    <property type="match status" value="1"/>
</dbReference>
<dbReference type="GO" id="GO:0046872">
    <property type="term" value="F:metal ion binding"/>
    <property type="evidence" value="ECO:0007669"/>
    <property type="project" value="UniProtKB-KW"/>
</dbReference>
<feature type="domain" description="AAA+ ATPase" evidence="8">
    <location>
        <begin position="501"/>
        <end position="645"/>
    </location>
</feature>
<evidence type="ECO:0000313" key="10">
    <source>
        <dbReference type="Proteomes" id="UP001634393"/>
    </source>
</evidence>
<dbReference type="EMBL" id="JBJXBP010000002">
    <property type="protein sequence ID" value="KAL3843620.1"/>
    <property type="molecule type" value="Genomic_DNA"/>
</dbReference>
<dbReference type="Pfam" id="PF22608">
    <property type="entry name" value="DNAX_ATPase_lid"/>
    <property type="match status" value="1"/>
</dbReference>
<dbReference type="PANTHER" id="PTHR11669:SF63">
    <property type="entry name" value="PROTEIN STICHEL"/>
    <property type="match status" value="1"/>
</dbReference>
<dbReference type="Gene3D" id="3.40.50.300">
    <property type="entry name" value="P-loop containing nucleotide triphosphate hydrolases"/>
    <property type="match status" value="1"/>
</dbReference>
<feature type="region of interest" description="Disordered" evidence="7">
    <location>
        <begin position="822"/>
        <end position="845"/>
    </location>
</feature>
<evidence type="ECO:0000256" key="5">
    <source>
        <dbReference type="ARBA" id="ARBA00022840"/>
    </source>
</evidence>
<dbReference type="InterPro" id="IPR003593">
    <property type="entry name" value="AAA+_ATPase"/>
</dbReference>
<organism evidence="9 10">
    <name type="scientific">Penstemon smallii</name>
    <dbReference type="NCBI Taxonomy" id="265156"/>
    <lineage>
        <taxon>Eukaryota</taxon>
        <taxon>Viridiplantae</taxon>
        <taxon>Streptophyta</taxon>
        <taxon>Embryophyta</taxon>
        <taxon>Tracheophyta</taxon>
        <taxon>Spermatophyta</taxon>
        <taxon>Magnoliopsida</taxon>
        <taxon>eudicotyledons</taxon>
        <taxon>Gunneridae</taxon>
        <taxon>Pentapetalae</taxon>
        <taxon>asterids</taxon>
        <taxon>lamiids</taxon>
        <taxon>Lamiales</taxon>
        <taxon>Plantaginaceae</taxon>
        <taxon>Cheloneae</taxon>
        <taxon>Penstemon</taxon>
    </lineage>
</organism>
<feature type="coiled-coil region" evidence="6">
    <location>
        <begin position="1089"/>
        <end position="1116"/>
    </location>
</feature>
<dbReference type="Pfam" id="PF23007">
    <property type="entry name" value="DnaA_N-like_STI"/>
    <property type="match status" value="1"/>
</dbReference>
<evidence type="ECO:0000259" key="8">
    <source>
        <dbReference type="SMART" id="SM00382"/>
    </source>
</evidence>
<keyword evidence="5" id="KW-0067">ATP-binding</keyword>
<feature type="region of interest" description="Disordered" evidence="7">
    <location>
        <begin position="194"/>
        <end position="213"/>
    </location>
</feature>
<dbReference type="SUPFAM" id="SSF52540">
    <property type="entry name" value="P-loop containing nucleoside triphosphate hydrolases"/>
    <property type="match status" value="1"/>
</dbReference>
<feature type="compositionally biased region" description="Basic and acidic residues" evidence="7">
    <location>
        <begin position="1202"/>
        <end position="1213"/>
    </location>
</feature>
<evidence type="ECO:0000256" key="6">
    <source>
        <dbReference type="SAM" id="Coils"/>
    </source>
</evidence>
<feature type="compositionally biased region" description="Polar residues" evidence="7">
    <location>
        <begin position="822"/>
        <end position="839"/>
    </location>
</feature>
<dbReference type="Pfam" id="PF12169">
    <property type="entry name" value="DNA_pol3_gamma3"/>
    <property type="match status" value="1"/>
</dbReference>
<feature type="region of interest" description="Disordered" evidence="7">
    <location>
        <begin position="982"/>
        <end position="1007"/>
    </location>
</feature>
<feature type="region of interest" description="Disordered" evidence="7">
    <location>
        <begin position="1179"/>
        <end position="1213"/>
    </location>
</feature>
<evidence type="ECO:0000313" key="9">
    <source>
        <dbReference type="EMBL" id="KAL3843620.1"/>
    </source>
</evidence>
<evidence type="ECO:0000256" key="7">
    <source>
        <dbReference type="SAM" id="MobiDB-lite"/>
    </source>
</evidence>
<dbReference type="FunFam" id="1.10.8.60:FF:000013">
    <property type="entry name" value="DNA polymerase III subunit gamma/tau"/>
    <property type="match status" value="1"/>
</dbReference>
<evidence type="ECO:0000256" key="4">
    <source>
        <dbReference type="ARBA" id="ARBA00022833"/>
    </source>
</evidence>
<comment type="similarity">
    <text evidence="1">Belongs to the DnaX/STICHEL family.</text>
</comment>
<accession>A0ABD3U2U4</accession>